<sequence length="182" mass="19531">MSTRNQAQKRAMLLAGEDMDDDFHPPPSRYRDYETPWDVGSPHGSMSMHSFVPPGSPGLGPQPSPFPSLNSSSSGLGILGAGIVSGPSTPTLHQSHRSETGSMFREEVWPPPNERSRLIDPLARSHEIDLSSIVDDVMGVPAPSEGAEQQHRSNPSLTPSIKDEEASREALLKAADLGALQS</sequence>
<evidence type="ECO:0000313" key="3">
    <source>
        <dbReference type="Proteomes" id="UP000054018"/>
    </source>
</evidence>
<dbReference type="STRING" id="765257.A0A0C9Z4Y9"/>
<feature type="compositionally biased region" description="Basic and acidic residues" evidence="1">
    <location>
        <begin position="96"/>
        <end position="116"/>
    </location>
</feature>
<name>A0A0C9Z4Y9_9AGAM</name>
<organism evidence="2 3">
    <name type="scientific">Pisolithus microcarpus 441</name>
    <dbReference type="NCBI Taxonomy" id="765257"/>
    <lineage>
        <taxon>Eukaryota</taxon>
        <taxon>Fungi</taxon>
        <taxon>Dikarya</taxon>
        <taxon>Basidiomycota</taxon>
        <taxon>Agaricomycotina</taxon>
        <taxon>Agaricomycetes</taxon>
        <taxon>Agaricomycetidae</taxon>
        <taxon>Boletales</taxon>
        <taxon>Sclerodermatineae</taxon>
        <taxon>Pisolithaceae</taxon>
        <taxon>Pisolithus</taxon>
    </lineage>
</organism>
<proteinExistence type="predicted"/>
<dbReference type="AlphaFoldDB" id="A0A0C9Z4Y9"/>
<dbReference type="Proteomes" id="UP000054018">
    <property type="component" value="Unassembled WGS sequence"/>
</dbReference>
<reference evidence="3" key="2">
    <citation type="submission" date="2015-01" db="EMBL/GenBank/DDBJ databases">
        <title>Evolutionary Origins and Diversification of the Mycorrhizal Mutualists.</title>
        <authorList>
            <consortium name="DOE Joint Genome Institute"/>
            <consortium name="Mycorrhizal Genomics Consortium"/>
            <person name="Kohler A."/>
            <person name="Kuo A."/>
            <person name="Nagy L.G."/>
            <person name="Floudas D."/>
            <person name="Copeland A."/>
            <person name="Barry K.W."/>
            <person name="Cichocki N."/>
            <person name="Veneault-Fourrey C."/>
            <person name="LaButti K."/>
            <person name="Lindquist E.A."/>
            <person name="Lipzen A."/>
            <person name="Lundell T."/>
            <person name="Morin E."/>
            <person name="Murat C."/>
            <person name="Riley R."/>
            <person name="Ohm R."/>
            <person name="Sun H."/>
            <person name="Tunlid A."/>
            <person name="Henrissat B."/>
            <person name="Grigoriev I.V."/>
            <person name="Hibbett D.S."/>
            <person name="Martin F."/>
        </authorList>
    </citation>
    <scope>NUCLEOTIDE SEQUENCE [LARGE SCALE GENOMIC DNA]</scope>
    <source>
        <strain evidence="3">441</strain>
    </source>
</reference>
<protein>
    <submittedName>
        <fullName evidence="2">Uncharacterized protein</fullName>
    </submittedName>
</protein>
<evidence type="ECO:0000313" key="2">
    <source>
        <dbReference type="EMBL" id="KIK15038.1"/>
    </source>
</evidence>
<accession>A0A0C9Z4Y9</accession>
<evidence type="ECO:0000256" key="1">
    <source>
        <dbReference type="SAM" id="MobiDB-lite"/>
    </source>
</evidence>
<keyword evidence="3" id="KW-1185">Reference proteome</keyword>
<feature type="compositionally biased region" description="Pro residues" evidence="1">
    <location>
        <begin position="54"/>
        <end position="66"/>
    </location>
</feature>
<reference evidence="2 3" key="1">
    <citation type="submission" date="2014-04" db="EMBL/GenBank/DDBJ databases">
        <authorList>
            <consortium name="DOE Joint Genome Institute"/>
            <person name="Kuo A."/>
            <person name="Kohler A."/>
            <person name="Costa M.D."/>
            <person name="Nagy L.G."/>
            <person name="Floudas D."/>
            <person name="Copeland A."/>
            <person name="Barry K.W."/>
            <person name="Cichocki N."/>
            <person name="Veneault-Fourrey C."/>
            <person name="LaButti K."/>
            <person name="Lindquist E.A."/>
            <person name="Lipzen A."/>
            <person name="Lundell T."/>
            <person name="Morin E."/>
            <person name="Murat C."/>
            <person name="Sun H."/>
            <person name="Tunlid A."/>
            <person name="Henrissat B."/>
            <person name="Grigoriev I.V."/>
            <person name="Hibbett D.S."/>
            <person name="Martin F."/>
            <person name="Nordberg H.P."/>
            <person name="Cantor M.N."/>
            <person name="Hua S.X."/>
        </authorList>
    </citation>
    <scope>NUCLEOTIDE SEQUENCE [LARGE SCALE GENOMIC DNA]</scope>
    <source>
        <strain evidence="2 3">441</strain>
    </source>
</reference>
<dbReference type="EMBL" id="KN833910">
    <property type="protein sequence ID" value="KIK15038.1"/>
    <property type="molecule type" value="Genomic_DNA"/>
</dbReference>
<feature type="compositionally biased region" description="Low complexity" evidence="1">
    <location>
        <begin position="67"/>
        <end position="86"/>
    </location>
</feature>
<dbReference type="HOGENOM" id="CLU_128878_0_0_1"/>
<gene>
    <name evidence="2" type="ORF">PISMIDRAFT_337976</name>
</gene>
<feature type="region of interest" description="Disordered" evidence="1">
    <location>
        <begin position="1"/>
        <end position="116"/>
    </location>
</feature>
<feature type="region of interest" description="Disordered" evidence="1">
    <location>
        <begin position="138"/>
        <end position="164"/>
    </location>
</feature>
<dbReference type="OrthoDB" id="3194625at2759"/>